<dbReference type="InterPro" id="IPR003439">
    <property type="entry name" value="ABC_transporter-like_ATP-bd"/>
</dbReference>
<dbReference type="SMART" id="SM00382">
    <property type="entry name" value="AAA"/>
    <property type="match status" value="1"/>
</dbReference>
<dbReference type="SUPFAM" id="SSF52540">
    <property type="entry name" value="P-loop containing nucleoside triphosphate hydrolases"/>
    <property type="match status" value="1"/>
</dbReference>
<evidence type="ECO:0000256" key="3">
    <source>
        <dbReference type="ARBA" id="ARBA00022840"/>
    </source>
</evidence>
<evidence type="ECO:0000256" key="1">
    <source>
        <dbReference type="ARBA" id="ARBA00022448"/>
    </source>
</evidence>
<dbReference type="PANTHER" id="PTHR42781">
    <property type="entry name" value="SPERMIDINE/PUTRESCINE IMPORT ATP-BINDING PROTEIN POTA"/>
    <property type="match status" value="1"/>
</dbReference>
<evidence type="ECO:0000259" key="4">
    <source>
        <dbReference type="PROSITE" id="PS50893"/>
    </source>
</evidence>
<dbReference type="PROSITE" id="PS50893">
    <property type="entry name" value="ABC_TRANSPORTER_2"/>
    <property type="match status" value="1"/>
</dbReference>
<dbReference type="PROSITE" id="PS00211">
    <property type="entry name" value="ABC_TRANSPORTER_1"/>
    <property type="match status" value="1"/>
</dbReference>
<dbReference type="Gene3D" id="3.40.50.300">
    <property type="entry name" value="P-loop containing nucleotide triphosphate hydrolases"/>
    <property type="match status" value="1"/>
</dbReference>
<comment type="caution">
    <text evidence="5">The sequence shown here is derived from an EMBL/GenBank/DDBJ whole genome shotgun (WGS) entry which is preliminary data.</text>
</comment>
<dbReference type="AlphaFoldDB" id="A0AAJ4WCH5"/>
<gene>
    <name evidence="5" type="ORF">SAMN02745723_11039</name>
</gene>
<dbReference type="PANTHER" id="PTHR42781:SF4">
    <property type="entry name" value="SPERMIDINE_PUTRESCINE IMPORT ATP-BINDING PROTEIN POTA"/>
    <property type="match status" value="1"/>
</dbReference>
<dbReference type="Gene3D" id="2.40.50.100">
    <property type="match status" value="1"/>
</dbReference>
<dbReference type="InterPro" id="IPR050093">
    <property type="entry name" value="ABC_SmlMolc_Importer"/>
</dbReference>
<evidence type="ECO:0000313" key="6">
    <source>
        <dbReference type="Proteomes" id="UP000226420"/>
    </source>
</evidence>
<keyword evidence="2" id="KW-0547">Nucleotide-binding</keyword>
<dbReference type="EMBL" id="FOLW01000010">
    <property type="protein sequence ID" value="SFD21114.1"/>
    <property type="molecule type" value="Genomic_DNA"/>
</dbReference>
<dbReference type="SUPFAM" id="SSF50331">
    <property type="entry name" value="MOP-like"/>
    <property type="match status" value="1"/>
</dbReference>
<dbReference type="FunFam" id="3.40.50.300:FF:000425">
    <property type="entry name" value="Probable ABC transporter, ATP-binding subunit"/>
    <property type="match status" value="1"/>
</dbReference>
<evidence type="ECO:0000313" key="5">
    <source>
        <dbReference type="EMBL" id="SFD21114.1"/>
    </source>
</evidence>
<dbReference type="GO" id="GO:0016887">
    <property type="term" value="F:ATP hydrolysis activity"/>
    <property type="evidence" value="ECO:0007669"/>
    <property type="project" value="InterPro"/>
</dbReference>
<sequence length="357" mass="39569">MTELTVENLHLNYGTNPVLKGVSMQLHKGEVVTLLGPSGSGKTTLLRAVAGLEGPCAGRITIGDRVVYDGSTNKEIPVEDRNLGLVFQSYALWPHMTIFDNIAYPLKLRKVSSTEVKSRVQAVLEQLGLGHLGERYPHQLSGGQQQRVAIGRGLVYNPPVLLLDEPLSNLDAKLREEARVFLRRLIVELGLSALMVTHDQSEAMAISDRILLLNNGVIEQQGTPQEMYAAPTSLFTAEFMGSNNRLHGRITELQGEHACIQGANWKLWGKPANGLQVGQEVTAVIRVEQVKVDDHNEQNHLELPLLTSMYLGSHWEYLFRESNDDSPVLRAFGTVKPDNGLCRLSMPADQVWIFPRV</sequence>
<feature type="domain" description="ABC transporter" evidence="4">
    <location>
        <begin position="4"/>
        <end position="240"/>
    </location>
</feature>
<dbReference type="Pfam" id="PF00005">
    <property type="entry name" value="ABC_tran"/>
    <property type="match status" value="1"/>
</dbReference>
<organism evidence="5 6">
    <name type="scientific">Pragia fontium DSM 5563 = ATCC 49100</name>
    <dbReference type="NCBI Taxonomy" id="1122977"/>
    <lineage>
        <taxon>Bacteria</taxon>
        <taxon>Pseudomonadati</taxon>
        <taxon>Pseudomonadota</taxon>
        <taxon>Gammaproteobacteria</taxon>
        <taxon>Enterobacterales</taxon>
        <taxon>Budviciaceae</taxon>
        <taxon>Pragia</taxon>
    </lineage>
</organism>
<protein>
    <submittedName>
        <fullName evidence="5">Iron(III) transport system ATP-binding protein</fullName>
    </submittedName>
</protein>
<proteinExistence type="predicted"/>
<evidence type="ECO:0000256" key="2">
    <source>
        <dbReference type="ARBA" id="ARBA00022741"/>
    </source>
</evidence>
<keyword evidence="3 5" id="KW-0067">ATP-binding</keyword>
<dbReference type="GO" id="GO:0015697">
    <property type="term" value="P:quaternary ammonium group transport"/>
    <property type="evidence" value="ECO:0007669"/>
    <property type="project" value="UniProtKB-ARBA"/>
</dbReference>
<dbReference type="InterPro" id="IPR027417">
    <property type="entry name" value="P-loop_NTPase"/>
</dbReference>
<reference evidence="5 6" key="1">
    <citation type="submission" date="2016-10" db="EMBL/GenBank/DDBJ databases">
        <authorList>
            <person name="Varghese N."/>
            <person name="Submissions S."/>
        </authorList>
    </citation>
    <scope>NUCLEOTIDE SEQUENCE [LARGE SCALE GENOMIC DNA]</scope>
    <source>
        <strain evidence="5 6">DSM 5563</strain>
    </source>
</reference>
<name>A0AAJ4WCH5_9GAMM</name>
<dbReference type="GO" id="GO:0005524">
    <property type="term" value="F:ATP binding"/>
    <property type="evidence" value="ECO:0007669"/>
    <property type="project" value="UniProtKB-KW"/>
</dbReference>
<dbReference type="Proteomes" id="UP000226420">
    <property type="component" value="Unassembled WGS sequence"/>
</dbReference>
<dbReference type="InterPro" id="IPR003593">
    <property type="entry name" value="AAA+_ATPase"/>
</dbReference>
<dbReference type="RefSeq" id="WP_047782317.1">
    <property type="nucleotide sequence ID" value="NZ_FOLW01000010.1"/>
</dbReference>
<accession>A0AAJ4WCH5</accession>
<dbReference type="InterPro" id="IPR017871">
    <property type="entry name" value="ABC_transporter-like_CS"/>
</dbReference>
<dbReference type="InterPro" id="IPR008995">
    <property type="entry name" value="Mo/tungstate-bd_C_term_dom"/>
</dbReference>
<keyword evidence="1" id="KW-0813">Transport</keyword>